<keyword evidence="2" id="KW-1185">Reference proteome</keyword>
<dbReference type="AlphaFoldDB" id="A0A168MNK6"/>
<accession>A0A168MNK6</accession>
<dbReference type="InterPro" id="IPR015915">
    <property type="entry name" value="Kelch-typ_b-propeller"/>
</dbReference>
<dbReference type="Proteomes" id="UP000078561">
    <property type="component" value="Unassembled WGS sequence"/>
</dbReference>
<evidence type="ECO:0000313" key="2">
    <source>
        <dbReference type="Proteomes" id="UP000078561"/>
    </source>
</evidence>
<dbReference type="InParanoid" id="A0A168MNK6"/>
<dbReference type="OrthoDB" id="10609883at2759"/>
<organism evidence="1">
    <name type="scientific">Absidia glauca</name>
    <name type="common">Pin mould</name>
    <dbReference type="NCBI Taxonomy" id="4829"/>
    <lineage>
        <taxon>Eukaryota</taxon>
        <taxon>Fungi</taxon>
        <taxon>Fungi incertae sedis</taxon>
        <taxon>Mucoromycota</taxon>
        <taxon>Mucoromycotina</taxon>
        <taxon>Mucoromycetes</taxon>
        <taxon>Mucorales</taxon>
        <taxon>Cunninghamellaceae</taxon>
        <taxon>Absidia</taxon>
    </lineage>
</organism>
<evidence type="ECO:0000313" key="1">
    <source>
        <dbReference type="EMBL" id="SAL98887.1"/>
    </source>
</evidence>
<dbReference type="EMBL" id="LT552380">
    <property type="protein sequence ID" value="SAL98887.1"/>
    <property type="molecule type" value="Genomic_DNA"/>
</dbReference>
<dbReference type="SUPFAM" id="SSF117281">
    <property type="entry name" value="Kelch motif"/>
    <property type="match status" value="1"/>
</dbReference>
<protein>
    <submittedName>
        <fullName evidence="1">Uncharacterized protein</fullName>
    </submittedName>
</protein>
<reference evidence="1" key="1">
    <citation type="submission" date="2016-04" db="EMBL/GenBank/DDBJ databases">
        <authorList>
            <person name="Evans L.H."/>
            <person name="Alamgir A."/>
            <person name="Owens N."/>
            <person name="Weber N.D."/>
            <person name="Virtaneva K."/>
            <person name="Barbian K."/>
            <person name="Babar A."/>
            <person name="Rosenke K."/>
        </authorList>
    </citation>
    <scope>NUCLEOTIDE SEQUENCE [LARGE SCALE GENOMIC DNA]</scope>
    <source>
        <strain evidence="1">CBS 101.48</strain>
    </source>
</reference>
<dbReference type="Gene3D" id="2.120.10.80">
    <property type="entry name" value="Kelch-type beta propeller"/>
    <property type="match status" value="1"/>
</dbReference>
<gene>
    <name evidence="1" type="primary">ABSGL_04458.1 scaffold 5468</name>
</gene>
<sequence>MATMIAPRAHPGCSLLLNKVHCFGGYQTPSPSNTNTFLNPSTDHFFLDLTQFDFKGNVSTAATNWTTVLPDDESMTPPQPLGFLNAASIANQTQFMIYGGASQQGIVTHPIMVYDPSKNQWSSIRTFGNYTLSSSSPNAPCQTFRHHRKLGPIPIYLDLGIKPEIETGLN</sequence>
<name>A0A168MNK6_ABSGL</name>
<proteinExistence type="predicted"/>